<dbReference type="InterPro" id="IPR052091">
    <property type="entry name" value="Beta-ala_Activ/Resist"/>
</dbReference>
<dbReference type="EMBL" id="ASGP02000002">
    <property type="protein sequence ID" value="KAH9521608.1"/>
    <property type="molecule type" value="Genomic_DNA"/>
</dbReference>
<reference evidence="4" key="2">
    <citation type="journal article" date="2022" name="Res Sq">
        <title>Comparative Genomics Reveals Insights into the Divergent Evolution of Astigmatic Mites and Household Pest Adaptations.</title>
        <authorList>
            <person name="Xiong Q."/>
            <person name="Wan A.T.-Y."/>
            <person name="Liu X.-Y."/>
            <person name="Fung C.S.-H."/>
            <person name="Xiao X."/>
            <person name="Malainual N."/>
            <person name="Hou J."/>
            <person name="Wang L."/>
            <person name="Wang M."/>
            <person name="Yang K."/>
            <person name="Cui Y."/>
            <person name="Leung E."/>
            <person name="Nong W."/>
            <person name="Shin S.-K."/>
            <person name="Au S."/>
            <person name="Jeong K.Y."/>
            <person name="Chew F.T."/>
            <person name="Hui J."/>
            <person name="Leung T.F."/>
            <person name="Tungtrongchitr A."/>
            <person name="Zhong N."/>
            <person name="Liu Z."/>
            <person name="Tsui S."/>
        </authorList>
    </citation>
    <scope>NUCLEOTIDE SEQUENCE</scope>
    <source>
        <strain evidence="4">Derf</strain>
        <tissue evidence="4">Whole organism</tissue>
    </source>
</reference>
<dbReference type="InterPro" id="IPR009081">
    <property type="entry name" value="PP-bd_ACP"/>
</dbReference>
<gene>
    <name evidence="4" type="ORF">DERF_005250</name>
</gene>
<proteinExistence type="predicted"/>
<dbReference type="AlphaFoldDB" id="A0A922I5H6"/>
<dbReference type="InterPro" id="IPR015943">
    <property type="entry name" value="WD40/YVTN_repeat-like_dom_sf"/>
</dbReference>
<dbReference type="Gene3D" id="3.40.50.12780">
    <property type="entry name" value="N-terminal domain of ligase-like"/>
    <property type="match status" value="1"/>
</dbReference>
<organism evidence="4 5">
    <name type="scientific">Dermatophagoides farinae</name>
    <name type="common">American house dust mite</name>
    <dbReference type="NCBI Taxonomy" id="6954"/>
    <lineage>
        <taxon>Eukaryota</taxon>
        <taxon>Metazoa</taxon>
        <taxon>Ecdysozoa</taxon>
        <taxon>Arthropoda</taxon>
        <taxon>Chelicerata</taxon>
        <taxon>Arachnida</taxon>
        <taxon>Acari</taxon>
        <taxon>Acariformes</taxon>
        <taxon>Sarcoptiformes</taxon>
        <taxon>Astigmata</taxon>
        <taxon>Psoroptidia</taxon>
        <taxon>Analgoidea</taxon>
        <taxon>Pyroglyphidae</taxon>
        <taxon>Dermatophagoidinae</taxon>
        <taxon>Dermatophagoides</taxon>
    </lineage>
</organism>
<evidence type="ECO:0000259" key="2">
    <source>
        <dbReference type="Pfam" id="PF00550"/>
    </source>
</evidence>
<dbReference type="PANTHER" id="PTHR44394">
    <property type="entry name" value="BETA-ALANINE-ACTIVATING ENZYME"/>
    <property type="match status" value="1"/>
</dbReference>
<feature type="domain" description="Carrier" evidence="2">
    <location>
        <begin position="600"/>
        <end position="641"/>
    </location>
</feature>
<dbReference type="GO" id="GO:0043041">
    <property type="term" value="P:amino acid activation for nonribosomal peptide biosynthetic process"/>
    <property type="evidence" value="ECO:0007669"/>
    <property type="project" value="TreeGrafter"/>
</dbReference>
<reference evidence="4" key="1">
    <citation type="submission" date="2013-05" db="EMBL/GenBank/DDBJ databases">
        <authorList>
            <person name="Yim A.K.Y."/>
            <person name="Chan T.F."/>
            <person name="Ji K.M."/>
            <person name="Liu X.Y."/>
            <person name="Zhou J.W."/>
            <person name="Li R.Q."/>
            <person name="Yang K.Y."/>
            <person name="Li J."/>
            <person name="Li M."/>
            <person name="Law P.T.W."/>
            <person name="Wu Y.L."/>
            <person name="Cai Z.L."/>
            <person name="Qin H."/>
            <person name="Bao Y."/>
            <person name="Leung R.K.K."/>
            <person name="Ng P.K.S."/>
            <person name="Zou J."/>
            <person name="Zhong X.J."/>
            <person name="Ran P.X."/>
            <person name="Zhong N.S."/>
            <person name="Liu Z.G."/>
            <person name="Tsui S.K.W."/>
        </authorList>
    </citation>
    <scope>NUCLEOTIDE SEQUENCE</scope>
    <source>
        <strain evidence="4">Derf</strain>
        <tissue evidence="4">Whole organism</tissue>
    </source>
</reference>
<dbReference type="SUPFAM" id="SSF56801">
    <property type="entry name" value="Acetyl-CoA synthetase-like"/>
    <property type="match status" value="1"/>
</dbReference>
<keyword evidence="5" id="KW-1185">Reference proteome</keyword>
<dbReference type="SMART" id="SM00564">
    <property type="entry name" value="PQQ"/>
    <property type="match status" value="2"/>
</dbReference>
<dbReference type="Pfam" id="PF00501">
    <property type="entry name" value="AMP-binding"/>
    <property type="match status" value="1"/>
</dbReference>
<dbReference type="InterPro" id="IPR018391">
    <property type="entry name" value="PQQ_b-propeller_rpt"/>
</dbReference>
<dbReference type="Proteomes" id="UP000790347">
    <property type="component" value="Unassembled WGS sequence"/>
</dbReference>
<accession>A0A922I5H6</accession>
<dbReference type="Gene3D" id="1.10.1200.10">
    <property type="entry name" value="ACP-like"/>
    <property type="match status" value="1"/>
</dbReference>
<dbReference type="InterPro" id="IPR002372">
    <property type="entry name" value="PQQ_rpt_dom"/>
</dbReference>
<feature type="domain" description="AMP-dependent synthetase/ligase" evidence="1">
    <location>
        <begin position="234"/>
        <end position="408"/>
    </location>
</feature>
<protein>
    <submittedName>
        <fullName evidence="4">Uncharacterized protein</fullName>
    </submittedName>
</protein>
<feature type="domain" description="Pyrrolo-quinoline quinone repeat" evidence="3">
    <location>
        <begin position="716"/>
        <end position="1065"/>
    </location>
</feature>
<dbReference type="InterPro" id="IPR011047">
    <property type="entry name" value="Quinoprotein_ADH-like_sf"/>
</dbReference>
<name>A0A922I5H6_DERFA</name>
<dbReference type="InterPro" id="IPR000873">
    <property type="entry name" value="AMP-dep_synth/lig_dom"/>
</dbReference>
<dbReference type="InterPro" id="IPR036736">
    <property type="entry name" value="ACP-like_sf"/>
</dbReference>
<dbReference type="Pfam" id="PF00550">
    <property type="entry name" value="PP-binding"/>
    <property type="match status" value="1"/>
</dbReference>
<dbReference type="Pfam" id="PF13570">
    <property type="entry name" value="Beta-prop_ACSF4"/>
    <property type="match status" value="1"/>
</dbReference>
<dbReference type="InterPro" id="IPR042099">
    <property type="entry name" value="ANL_N_sf"/>
</dbReference>
<dbReference type="PANTHER" id="PTHR44394:SF1">
    <property type="entry name" value="BETA-ALANINE-ACTIVATING ENZYME"/>
    <property type="match status" value="1"/>
</dbReference>
<dbReference type="SUPFAM" id="SSF47336">
    <property type="entry name" value="ACP-like"/>
    <property type="match status" value="1"/>
</dbReference>
<dbReference type="Gene3D" id="2.130.10.10">
    <property type="entry name" value="YVTN repeat-like/Quinoprotein amine dehydrogenase"/>
    <property type="match status" value="2"/>
</dbReference>
<evidence type="ECO:0000313" key="4">
    <source>
        <dbReference type="EMBL" id="KAH9521608.1"/>
    </source>
</evidence>
<comment type="caution">
    <text evidence="4">The sequence shown here is derived from an EMBL/GenBank/DDBJ whole genome shotgun (WGS) entry which is preliminary data.</text>
</comment>
<evidence type="ECO:0000313" key="5">
    <source>
        <dbReference type="Proteomes" id="UP000790347"/>
    </source>
</evidence>
<evidence type="ECO:0000259" key="3">
    <source>
        <dbReference type="Pfam" id="PF13570"/>
    </source>
</evidence>
<dbReference type="SUPFAM" id="SSF50998">
    <property type="entry name" value="Quinoprotein alcohol dehydrogenase-like"/>
    <property type="match status" value="1"/>
</dbReference>
<sequence>MDPNNDYNVLNLLLNNKFVQLVDSNTTVVDVDENLLSKSAITFIDLDANIVTISYSNLIDSCRRICDRLIKFNLNLEPIRIPADVLIDDSKKISIKIRPTLVIFGDCNVWTPVFMLVANILKLPFYFVSDRATLSKNIEQFKSISLLTNILITHRYRSQELQQILHSIDDYIVIDNIIDDFVVYLNKLSFDNHDDDNSKEFQILNISYLINTSGTTNQCQLSNDTTTNLIVSNKTIFVPHASIQRNVLDFCDEFKLNSDDVVLICSPFSFDPSICDIFVALSSFCHIIITDNCVKNVWENFAKIIFQFNVNYMTITPSLWYRIQYYLFKNFQDTSSIRLRYVNFGGEICPNRSHLKMFQNYPIEFRNLYGLSEMSVWASMFKIDDDSLSSSCMDIPIIGRPLLNTDVYMNQSNEIILESIVRKCLIFETEKGWSMYSKLMTNDYGQSIDNNHNFYFDRRKSSNNNFIKLNGIKCHLRAIEQSLLLEFGQSNNDSHDFFIQNCHIKQGEWKGNLQFIDVIITICPTKIDDDHCKQNNDNIRQKIGLFIRKNYSKIPFRIHLIDSTKIVCLNQNYKLDNSKLRQNLDPTQLPNWSNDLISNEIQSIISNVLKMEIKTDKPLNVYGIDSMMAIEIATRIEDLFSFYNENIYTSLFIHTIDQIVDNIVGTLETTTCKMNKKRQKSNKYSVDCIDKSSKTIVHIPICYSSFRIEHLWSYFMEQCVDSSPLIFPFNSNTMMICTSHSGLINAFYEDQKNHYTIQWSQRITNRIEANPVVSTDNNLVFVGDYSGSIRAFHLKSGRIIWESKTGDQIKCSPILFSSVSSLIGELILCGSFDHNLYCWQQSNGYIRWKINVNQSPIFSSPVIWYDQKCNDWFVAVCTLNGTIGCYHLNGGEQRWKRNQSNLPIFSTPKIFKDNLIVGMIDSRLIAISLSNGDLKWELCMEKSPIFSSPCLVPDDDDDENIRIIIGTNGCSIVCAQLNSTQPDWIYKTESNVYADIICLSEYKHLLLAIETNGKIHLINLNDRQSVPINGFNHFEAEIFSTPIYYAEHQSLLIGCRDSYVHCLSLKEIV</sequence>
<evidence type="ECO:0000259" key="1">
    <source>
        <dbReference type="Pfam" id="PF00501"/>
    </source>
</evidence>